<accession>A0ABQ9IBD7</accession>
<evidence type="ECO:0000313" key="1">
    <source>
        <dbReference type="EMBL" id="KAJ8893988.1"/>
    </source>
</evidence>
<dbReference type="PANTHER" id="PTHR47326">
    <property type="entry name" value="TRANSPOSABLE ELEMENT TC3 TRANSPOSASE-LIKE PROTEIN"/>
    <property type="match status" value="1"/>
</dbReference>
<proteinExistence type="predicted"/>
<name>A0ABQ9IBD7_9NEOP</name>
<protein>
    <recommendedName>
        <fullName evidence="3">C2H2-type domain-containing protein</fullName>
    </recommendedName>
</protein>
<dbReference type="Proteomes" id="UP001159363">
    <property type="component" value="Chromosome 2"/>
</dbReference>
<reference evidence="1 2" key="1">
    <citation type="submission" date="2023-02" db="EMBL/GenBank/DDBJ databases">
        <title>LHISI_Scaffold_Assembly.</title>
        <authorList>
            <person name="Stuart O.P."/>
            <person name="Cleave R."/>
            <person name="Magrath M.J.L."/>
            <person name="Mikheyev A.S."/>
        </authorList>
    </citation>
    <scope>NUCLEOTIDE SEQUENCE [LARGE SCALE GENOMIC DNA]</scope>
    <source>
        <strain evidence="1">Daus_M_001</strain>
        <tissue evidence="1">Leg muscle</tissue>
    </source>
</reference>
<dbReference type="PANTHER" id="PTHR47326:SF1">
    <property type="entry name" value="HTH PSQ-TYPE DOMAIN-CONTAINING PROTEIN"/>
    <property type="match status" value="1"/>
</dbReference>
<evidence type="ECO:0000313" key="2">
    <source>
        <dbReference type="Proteomes" id="UP001159363"/>
    </source>
</evidence>
<dbReference type="EMBL" id="JARBHB010000002">
    <property type="protein sequence ID" value="KAJ8893988.1"/>
    <property type="molecule type" value="Genomic_DNA"/>
</dbReference>
<comment type="caution">
    <text evidence="1">The sequence shown here is derived from an EMBL/GenBank/DDBJ whole genome shotgun (WGS) entry which is preliminary data.</text>
</comment>
<keyword evidence="2" id="KW-1185">Reference proteome</keyword>
<gene>
    <name evidence="1" type="ORF">PR048_006594</name>
</gene>
<organism evidence="1 2">
    <name type="scientific">Dryococelus australis</name>
    <dbReference type="NCBI Taxonomy" id="614101"/>
    <lineage>
        <taxon>Eukaryota</taxon>
        <taxon>Metazoa</taxon>
        <taxon>Ecdysozoa</taxon>
        <taxon>Arthropoda</taxon>
        <taxon>Hexapoda</taxon>
        <taxon>Insecta</taxon>
        <taxon>Pterygota</taxon>
        <taxon>Neoptera</taxon>
        <taxon>Polyneoptera</taxon>
        <taxon>Phasmatodea</taxon>
        <taxon>Verophasmatodea</taxon>
        <taxon>Anareolatae</taxon>
        <taxon>Phasmatidae</taxon>
        <taxon>Eurycanthinae</taxon>
        <taxon>Dryococelus</taxon>
    </lineage>
</organism>
<sequence>MAAAWSCNVRELASIALALAAAGCYVVSWVDLLTIVKFLVVTRVNTADRPKHSCQIARFFPTHASLLPSPMLTVLDSRSRLRPLLYIRFVSYDSIWQKSDRLKYAVYDAQFSLSGEEELRSGTGGIPFEMIVRAIEGGIRRIWNRGRNADSEQPAELRHRPVMFCASGIPGVALHRSWNAVRLFGRRALQPLEQHSTSTVLKFTTTLSLEIIIVIATESVIVPQTCKVPWTALFSVLFPEFTQNYWYKTTENFKNNSYLPYCLGTIDGKHSMYRQSQCSTVFQVPSRTVAFTCRFHNLLFIQATNTSLTVGLQSPVVVHTSLRSRTFARRPPLKIASHWVAAEYISHQNILASSLNVSETLSVERRSVTPASLAAVGITEFPEGKQPATSASFPGSREGEEVTARGCAVVTTTVVVSGFDVCARATPSRAAHDTANCSLHVPVGGNHNTSSQHASSRRHLCDADWITDVEAPGESSDCSLVHRDEVRYPNAKKIPDTVWKGTSVLTKYSVLAYVIYGNRTCVLHKQGAGCPSFSEATVGDIWEAFARSPTKSVCTAARQLRLYAYKVQLFQALKPTDKPQREQFSVEMLAKIDTNNDFLRTILSSSGTWNGKRQSQSQCVMRAYVQLHHWSILFHRVYRQQWCLPGHDHVYRTKVTDLQDSKTRIRNAVERVTMEMLGRTWQGIEYRLDVVRATRVLLCICDIFGHSRANGSYSSAIDLFGSGTRSAIDLLGWVTYRSAAIDDFRHDVDSEIDFIRWVSYSSSIGIATQANSVKTSMHVLCEKCLHLFARTDNLYRHSKICKGLVPPPAKQKAVLSSPEICDGLTSMTVCNDDVNVPSLSCTESDDVMVPPSISEDVHVDGMDNSLSISGQSCLKSLDFGVKGERKNGKFLRKKGHFGGKGEFLEKNGKNWEISTWSQTAPALLSPVPLPQTSHFPYTEMEVPAVCRWSDDGAHTLQPGSGRQWNTDSRLYRRIRRVVHRGTSVKRMDDDGRLRDDGGRGVGGVNGREGVETRRVKITAHEDARRTLRTLQLCYGVGKPLLWRSPERTRTHPKRARSRKQSTDLTIRTRDAGANCKQTEHALDDSTPITDLQSNTKRIPHCQMWGTTGASANEQTSEVRLCKGLWIIVKQSTGQNGPADGVSSATVVTALGLPKLKVQRYNGNTARLARRSDEAPDVRVSVARIAPSLLDLERGVPTGSITLLSSDPLLRLDDLSVTSRRCLPANHRHRDRRQLAVTSDLPGGSVPFLQDTEPVFFRPDGGREVWRVCVGAAAGMSAPTSPVNGVARASHELTPCQKVAHSYTAEAARPPPPIKLHHTAASSLL</sequence>
<evidence type="ECO:0008006" key="3">
    <source>
        <dbReference type="Google" id="ProtNLM"/>
    </source>
</evidence>